<evidence type="ECO:0000313" key="2">
    <source>
        <dbReference type="EMBL" id="SFA68760.1"/>
    </source>
</evidence>
<dbReference type="Gene3D" id="3.40.50.1820">
    <property type="entry name" value="alpha/beta hydrolase"/>
    <property type="match status" value="1"/>
</dbReference>
<keyword evidence="2" id="KW-0378">Hydrolase</keyword>
<dbReference type="InterPro" id="IPR051044">
    <property type="entry name" value="MAG_DAG_Lipase"/>
</dbReference>
<dbReference type="InterPro" id="IPR022742">
    <property type="entry name" value="Hydrolase_4"/>
</dbReference>
<feature type="domain" description="Serine aminopeptidase S33" evidence="1">
    <location>
        <begin position="53"/>
        <end position="323"/>
    </location>
</feature>
<reference evidence="2 3" key="1">
    <citation type="submission" date="2016-10" db="EMBL/GenBank/DDBJ databases">
        <authorList>
            <person name="de Groot N.N."/>
        </authorList>
    </citation>
    <scope>NUCLEOTIDE SEQUENCE [LARGE SCALE GENOMIC DNA]</scope>
    <source>
        <strain evidence="2 3">DSM 5522</strain>
    </source>
</reference>
<dbReference type="SUPFAM" id="SSF53474">
    <property type="entry name" value="alpha/beta-Hydrolases"/>
    <property type="match status" value="1"/>
</dbReference>
<dbReference type="OrthoDB" id="9806902at2"/>
<accession>A0A1I0UY23</accession>
<organism evidence="2 3">
    <name type="scientific">Acetitomaculum ruminis DSM 5522</name>
    <dbReference type="NCBI Taxonomy" id="1120918"/>
    <lineage>
        <taxon>Bacteria</taxon>
        <taxon>Bacillati</taxon>
        <taxon>Bacillota</taxon>
        <taxon>Clostridia</taxon>
        <taxon>Lachnospirales</taxon>
        <taxon>Lachnospiraceae</taxon>
        <taxon>Acetitomaculum</taxon>
    </lineage>
</organism>
<protein>
    <submittedName>
        <fullName evidence="2">Lysophospholipase, alpha-beta hydrolase superfamily</fullName>
    </submittedName>
</protein>
<evidence type="ECO:0000313" key="3">
    <source>
        <dbReference type="Proteomes" id="UP000198838"/>
    </source>
</evidence>
<dbReference type="GO" id="GO:0016787">
    <property type="term" value="F:hydrolase activity"/>
    <property type="evidence" value="ECO:0007669"/>
    <property type="project" value="UniProtKB-KW"/>
</dbReference>
<dbReference type="InterPro" id="IPR029058">
    <property type="entry name" value="AB_hydrolase_fold"/>
</dbReference>
<dbReference type="Pfam" id="PF12146">
    <property type="entry name" value="Hydrolase_4"/>
    <property type="match status" value="1"/>
</dbReference>
<dbReference type="EMBL" id="FOJY01000001">
    <property type="protein sequence ID" value="SFA68760.1"/>
    <property type="molecule type" value="Genomic_DNA"/>
</dbReference>
<dbReference type="AlphaFoldDB" id="A0A1I0UY23"/>
<gene>
    <name evidence="2" type="ORF">SAMN05216249_10121</name>
</gene>
<name>A0A1I0UY23_9FIRM</name>
<keyword evidence="3" id="KW-1185">Reference proteome</keyword>
<dbReference type="PANTHER" id="PTHR11614">
    <property type="entry name" value="PHOSPHOLIPASE-RELATED"/>
    <property type="match status" value="1"/>
</dbReference>
<evidence type="ECO:0000259" key="1">
    <source>
        <dbReference type="Pfam" id="PF12146"/>
    </source>
</evidence>
<sequence length="342" mass="39501">MIIGFNSVGIFSTELKLFVFKGGKIVSKKECFFYNSSDKVTKIAGYCYIPDGEIKAVLQICHGMMEYLERYEEFIFYLVEKGFMVVGNDHLGHGKSILDKEHLGYFCQENPEKVLVKDHYNLKKYIIKNMADKVDFNKICWFNLGHSMGSFILRRYLTHYGNECDGAIIMGTGNADKTSVTLSMFLLDSIEKVKGGMYKSKTLNSIAMYGFSKYFKNSKSSTSWLTHNTDEVKAYMKDPLCNYLFSVNGFKTILKMQINNENRKSLEKIPKDLPVFIVSGSDDPVGKMGVDPIDLFHQYKDLGIRDISLKLYENSRHELLHDIDKEEVYQDLYEFLERHKNK</sequence>
<proteinExistence type="predicted"/>
<dbReference type="Proteomes" id="UP000198838">
    <property type="component" value="Unassembled WGS sequence"/>
</dbReference>
<dbReference type="STRING" id="1120918.SAMN05216249_10121"/>